<reference evidence="2" key="1">
    <citation type="submission" date="2020-12" db="EMBL/GenBank/DDBJ databases">
        <title>The genome sequence of Inhella sp. 1Y17.</title>
        <authorList>
            <person name="Liu Y."/>
        </authorList>
    </citation>
    <scope>NUCLEOTIDE SEQUENCE</scope>
    <source>
        <strain evidence="2">1Y17</strain>
    </source>
</reference>
<sequence>MTRRIETVWLLLAILTGLPSAAPAQEPSARFALNGQFSLEQTADIEDEKNPAKPLPIRSWLVQNNRAKVSANCELEFKEQPYYPGAPFQLLLKSGLKIAEIERFLAKRFNFKLGESPRYFDVEASPMCPYVASSLLLANGKAVMVGASSVFHGLKWVEVAAGGSAPAPDLLLGLQVTQLPFSPAQFAENCEQKIRLVKGVPKAPASCAPRFWAYTATRGSREPLAKLVGSHDYPKWGGRNESGDYANPVQNGLHPVFLVFRAHPGMWVLRVEDLEGRGEARDPMSGVYLVVKDGVVTDQLNEGCELDVQLVCCNSRYEPPYTLLPSGKFTR</sequence>
<gene>
    <name evidence="2" type="ORF">I7X39_18380</name>
</gene>
<dbReference type="EMBL" id="JAEDAK010000015">
    <property type="protein sequence ID" value="MBH9578862.1"/>
    <property type="molecule type" value="Genomic_DNA"/>
</dbReference>
<dbReference type="Proteomes" id="UP000613266">
    <property type="component" value="Unassembled WGS sequence"/>
</dbReference>
<protein>
    <recommendedName>
        <fullName evidence="4">DUF4424 domain-containing protein</fullName>
    </recommendedName>
</protein>
<organism evidence="2 3">
    <name type="scientific">Inhella proteolytica</name>
    <dbReference type="NCBI Taxonomy" id="2795029"/>
    <lineage>
        <taxon>Bacteria</taxon>
        <taxon>Pseudomonadati</taxon>
        <taxon>Pseudomonadota</taxon>
        <taxon>Betaproteobacteria</taxon>
        <taxon>Burkholderiales</taxon>
        <taxon>Sphaerotilaceae</taxon>
        <taxon>Inhella</taxon>
    </lineage>
</organism>
<dbReference type="RefSeq" id="WP_198112629.1">
    <property type="nucleotide sequence ID" value="NZ_JAEDAK010000015.1"/>
</dbReference>
<dbReference type="AlphaFoldDB" id="A0A931J8R1"/>
<feature type="chain" id="PRO_5037481938" description="DUF4424 domain-containing protein" evidence="1">
    <location>
        <begin position="25"/>
        <end position="331"/>
    </location>
</feature>
<evidence type="ECO:0008006" key="4">
    <source>
        <dbReference type="Google" id="ProtNLM"/>
    </source>
</evidence>
<accession>A0A931J8R1</accession>
<name>A0A931J8R1_9BURK</name>
<evidence type="ECO:0000313" key="2">
    <source>
        <dbReference type="EMBL" id="MBH9578862.1"/>
    </source>
</evidence>
<proteinExistence type="predicted"/>
<keyword evidence="1" id="KW-0732">Signal</keyword>
<evidence type="ECO:0000313" key="3">
    <source>
        <dbReference type="Proteomes" id="UP000613266"/>
    </source>
</evidence>
<feature type="signal peptide" evidence="1">
    <location>
        <begin position="1"/>
        <end position="24"/>
    </location>
</feature>
<evidence type="ECO:0000256" key="1">
    <source>
        <dbReference type="SAM" id="SignalP"/>
    </source>
</evidence>
<keyword evidence="3" id="KW-1185">Reference proteome</keyword>
<comment type="caution">
    <text evidence="2">The sequence shown here is derived from an EMBL/GenBank/DDBJ whole genome shotgun (WGS) entry which is preliminary data.</text>
</comment>